<feature type="region of interest" description="Disordered" evidence="10">
    <location>
        <begin position="213"/>
        <end position="295"/>
    </location>
</feature>
<name>A0A517MYF2_9BACT</name>
<evidence type="ECO:0000256" key="5">
    <source>
        <dbReference type="ARBA" id="ARBA00022989"/>
    </source>
</evidence>
<feature type="transmembrane region" description="Helical" evidence="11">
    <location>
        <begin position="58"/>
        <end position="80"/>
    </location>
</feature>
<dbReference type="InterPro" id="IPR036249">
    <property type="entry name" value="Thioredoxin-like_sf"/>
</dbReference>
<feature type="compositionally biased region" description="Basic and acidic residues" evidence="10">
    <location>
        <begin position="213"/>
        <end position="228"/>
    </location>
</feature>
<dbReference type="InterPro" id="IPR012336">
    <property type="entry name" value="Thioredoxin-like_fold"/>
</dbReference>
<evidence type="ECO:0000256" key="3">
    <source>
        <dbReference type="ARBA" id="ARBA00022692"/>
    </source>
</evidence>
<feature type="domain" description="Vitamin K epoxide reductase" evidence="12">
    <location>
        <begin position="5"/>
        <end position="140"/>
    </location>
</feature>
<dbReference type="RefSeq" id="WP_145061008.1">
    <property type="nucleotide sequence ID" value="NZ_CP036263.1"/>
</dbReference>
<keyword evidence="7 11" id="KW-0472">Membrane</keyword>
<feature type="compositionally biased region" description="Low complexity" evidence="10">
    <location>
        <begin position="251"/>
        <end position="260"/>
    </location>
</feature>
<comment type="similarity">
    <text evidence="2">Belongs to the VKOR family.</text>
</comment>
<dbReference type="CDD" id="cd10546">
    <property type="entry name" value="VKOR"/>
    <property type="match status" value="1"/>
</dbReference>
<dbReference type="EMBL" id="CP036263">
    <property type="protein sequence ID" value="QDS99847.1"/>
    <property type="molecule type" value="Genomic_DNA"/>
</dbReference>
<dbReference type="OrthoDB" id="9780147at2"/>
<evidence type="ECO:0000256" key="11">
    <source>
        <dbReference type="SAM" id="Phobius"/>
    </source>
</evidence>
<protein>
    <submittedName>
        <fullName evidence="13">Vitamin K epoxide reductase family protein</fullName>
    </submittedName>
</protein>
<keyword evidence="6" id="KW-0560">Oxidoreductase</keyword>
<dbReference type="GO" id="GO:0016491">
    <property type="term" value="F:oxidoreductase activity"/>
    <property type="evidence" value="ECO:0007669"/>
    <property type="project" value="UniProtKB-KW"/>
</dbReference>
<dbReference type="Gene3D" id="1.20.1440.130">
    <property type="entry name" value="VKOR domain"/>
    <property type="match status" value="1"/>
</dbReference>
<evidence type="ECO:0000313" key="13">
    <source>
        <dbReference type="EMBL" id="QDS99847.1"/>
    </source>
</evidence>
<dbReference type="AlphaFoldDB" id="A0A517MYF2"/>
<keyword evidence="14" id="KW-1185">Reference proteome</keyword>
<evidence type="ECO:0000256" key="8">
    <source>
        <dbReference type="ARBA" id="ARBA00023157"/>
    </source>
</evidence>
<dbReference type="KEGG" id="amob:HG15A2_31780"/>
<feature type="transmembrane region" description="Helical" evidence="11">
    <location>
        <begin position="118"/>
        <end position="141"/>
    </location>
</feature>
<dbReference type="Pfam" id="PF07884">
    <property type="entry name" value="VKOR"/>
    <property type="match status" value="1"/>
</dbReference>
<keyword evidence="9" id="KW-0676">Redox-active center</keyword>
<accession>A0A517MYF2</accession>
<dbReference type="SMART" id="SM00756">
    <property type="entry name" value="VKc"/>
    <property type="match status" value="1"/>
</dbReference>
<evidence type="ECO:0000256" key="1">
    <source>
        <dbReference type="ARBA" id="ARBA00004141"/>
    </source>
</evidence>
<evidence type="ECO:0000256" key="2">
    <source>
        <dbReference type="ARBA" id="ARBA00006214"/>
    </source>
</evidence>
<evidence type="ECO:0000256" key="6">
    <source>
        <dbReference type="ARBA" id="ARBA00023002"/>
    </source>
</evidence>
<keyword evidence="5 11" id="KW-1133">Transmembrane helix</keyword>
<dbReference type="InterPro" id="IPR012932">
    <property type="entry name" value="VKOR"/>
</dbReference>
<feature type="transmembrane region" description="Helical" evidence="11">
    <location>
        <begin position="171"/>
        <end position="193"/>
    </location>
</feature>
<keyword evidence="8" id="KW-1015">Disulfide bond</keyword>
<dbReference type="PANTHER" id="PTHR34573">
    <property type="entry name" value="VKC DOMAIN-CONTAINING PROTEIN"/>
    <property type="match status" value="1"/>
</dbReference>
<dbReference type="GO" id="GO:0016020">
    <property type="term" value="C:membrane"/>
    <property type="evidence" value="ECO:0007669"/>
    <property type="project" value="UniProtKB-SubCell"/>
</dbReference>
<organism evidence="13 14">
    <name type="scientific">Adhaeretor mobilis</name>
    <dbReference type="NCBI Taxonomy" id="1930276"/>
    <lineage>
        <taxon>Bacteria</taxon>
        <taxon>Pseudomonadati</taxon>
        <taxon>Planctomycetota</taxon>
        <taxon>Planctomycetia</taxon>
        <taxon>Pirellulales</taxon>
        <taxon>Lacipirellulaceae</taxon>
        <taxon>Adhaeretor</taxon>
    </lineage>
</organism>
<dbReference type="Pfam" id="PF13462">
    <property type="entry name" value="Thioredoxin_4"/>
    <property type="match status" value="1"/>
</dbReference>
<dbReference type="Gene3D" id="3.40.30.10">
    <property type="entry name" value="Glutaredoxin"/>
    <property type="match status" value="1"/>
</dbReference>
<evidence type="ECO:0000256" key="10">
    <source>
        <dbReference type="SAM" id="MobiDB-lite"/>
    </source>
</evidence>
<dbReference type="SUPFAM" id="SSF52833">
    <property type="entry name" value="Thioredoxin-like"/>
    <property type="match status" value="1"/>
</dbReference>
<keyword evidence="4" id="KW-0874">Quinone</keyword>
<proteinExistence type="inferred from homology"/>
<dbReference type="Proteomes" id="UP000319852">
    <property type="component" value="Chromosome"/>
</dbReference>
<sequence>MSTRSKILATLISLLSLAAAGVAGYLTWATFNSTDVAGCTGEVGFDCDTVLSSQWSKWLGLPVSLFGLVVYLGIAAICWLAARRQPSWAPTVLLALGLLAAGAGLWFVGLQIVMVKSFCSYCLTVHSCGIVIGVLSLLLAIGTQEEREFALWNTSQEFDDFDEDSSSVVKLLVKSSVMASLGLAVLMGGQVFFASPTMRFETDVEFATLEEVTEHGDTEREYPNKNVEDVADTEASNPSVNPGAGTESKSPAGGAPTGATQAEDVEPDAPAVVVSDDPPGDEAILSPAEGENSTALPAATERMMSFKGLRELLDVRDMPIMGDPEAKYVVVEMLDYTCKHCRHLHALVHASQERYGKDLAYVIYHTPLSKKCNRYSKKSTVTTANSCEYAYLAIGVWKLAPEKFSEFHEWLMKGDKPPSIRDARRKALALAGNDLLNSDELRQDIKRRFAIQCGGLAALQTGLPVVILEQGLVKGVPTTESEWFEFLEANLGVKAKDR</sequence>
<gene>
    <name evidence="13" type="ORF">HG15A2_31780</name>
</gene>
<evidence type="ECO:0000259" key="12">
    <source>
        <dbReference type="SMART" id="SM00756"/>
    </source>
</evidence>
<dbReference type="PANTHER" id="PTHR34573:SF1">
    <property type="entry name" value="VITAMIN K EPOXIDE REDUCTASE DOMAIN-CONTAINING PROTEIN"/>
    <property type="match status" value="1"/>
</dbReference>
<evidence type="ECO:0000256" key="4">
    <source>
        <dbReference type="ARBA" id="ARBA00022719"/>
    </source>
</evidence>
<comment type="subcellular location">
    <subcellularLocation>
        <location evidence="1">Membrane</location>
        <topology evidence="1">Multi-pass membrane protein</topology>
    </subcellularLocation>
</comment>
<evidence type="ECO:0000256" key="9">
    <source>
        <dbReference type="ARBA" id="ARBA00023284"/>
    </source>
</evidence>
<dbReference type="GO" id="GO:0048038">
    <property type="term" value="F:quinone binding"/>
    <property type="evidence" value="ECO:0007669"/>
    <property type="project" value="UniProtKB-KW"/>
</dbReference>
<keyword evidence="3 11" id="KW-0812">Transmembrane</keyword>
<dbReference type="InterPro" id="IPR038354">
    <property type="entry name" value="VKOR_sf"/>
</dbReference>
<feature type="transmembrane region" description="Helical" evidence="11">
    <location>
        <begin position="92"/>
        <end position="112"/>
    </location>
</feature>
<reference evidence="13 14" key="1">
    <citation type="submission" date="2019-02" db="EMBL/GenBank/DDBJ databases">
        <title>Deep-cultivation of Planctomycetes and their phenomic and genomic characterization uncovers novel biology.</title>
        <authorList>
            <person name="Wiegand S."/>
            <person name="Jogler M."/>
            <person name="Boedeker C."/>
            <person name="Pinto D."/>
            <person name="Vollmers J."/>
            <person name="Rivas-Marin E."/>
            <person name="Kohn T."/>
            <person name="Peeters S.H."/>
            <person name="Heuer A."/>
            <person name="Rast P."/>
            <person name="Oberbeckmann S."/>
            <person name="Bunk B."/>
            <person name="Jeske O."/>
            <person name="Meyerdierks A."/>
            <person name="Storesund J.E."/>
            <person name="Kallscheuer N."/>
            <person name="Luecker S."/>
            <person name="Lage O.M."/>
            <person name="Pohl T."/>
            <person name="Merkel B.J."/>
            <person name="Hornburger P."/>
            <person name="Mueller R.-W."/>
            <person name="Bruemmer F."/>
            <person name="Labrenz M."/>
            <person name="Spormann A.M."/>
            <person name="Op den Camp H."/>
            <person name="Overmann J."/>
            <person name="Amann R."/>
            <person name="Jetten M.S.M."/>
            <person name="Mascher T."/>
            <person name="Medema M.H."/>
            <person name="Devos D.P."/>
            <person name="Kaster A.-K."/>
            <person name="Ovreas L."/>
            <person name="Rohde M."/>
            <person name="Galperin M.Y."/>
            <person name="Jogler C."/>
        </authorList>
    </citation>
    <scope>NUCLEOTIDE SEQUENCE [LARGE SCALE GENOMIC DNA]</scope>
    <source>
        <strain evidence="13 14">HG15A2</strain>
    </source>
</reference>
<evidence type="ECO:0000256" key="7">
    <source>
        <dbReference type="ARBA" id="ARBA00023136"/>
    </source>
</evidence>
<evidence type="ECO:0000313" key="14">
    <source>
        <dbReference type="Proteomes" id="UP000319852"/>
    </source>
</evidence>